<organism evidence="2">
    <name type="scientific">uncultured Nocardioidaceae bacterium</name>
    <dbReference type="NCBI Taxonomy" id="253824"/>
    <lineage>
        <taxon>Bacteria</taxon>
        <taxon>Bacillati</taxon>
        <taxon>Actinomycetota</taxon>
        <taxon>Actinomycetes</taxon>
        <taxon>Propionibacteriales</taxon>
        <taxon>Nocardioidaceae</taxon>
        <taxon>environmental samples</taxon>
    </lineage>
</organism>
<gene>
    <name evidence="2" type="ORF">AVDCRST_MAG47-487</name>
</gene>
<evidence type="ECO:0008006" key="3">
    <source>
        <dbReference type="Google" id="ProtNLM"/>
    </source>
</evidence>
<dbReference type="Pfam" id="PF13376">
    <property type="entry name" value="OmdA"/>
    <property type="match status" value="1"/>
</dbReference>
<dbReference type="AlphaFoldDB" id="A0A6J4MNU6"/>
<accession>A0A6J4MNU6</accession>
<dbReference type="EMBL" id="CADCUK010000033">
    <property type="protein sequence ID" value="CAA9364864.1"/>
    <property type="molecule type" value="Genomic_DNA"/>
</dbReference>
<name>A0A6J4MNU6_9ACTN</name>
<feature type="region of interest" description="Disordered" evidence="1">
    <location>
        <begin position="174"/>
        <end position="193"/>
    </location>
</feature>
<sequence>MGVMDDAEHVEPADIAEWSDWLARNHADAPGAWLVTPRSRTGRQTVDYESAVVEALRFGWVDSTTRTLDAERGMMWFSPRRPTSGWAGSNKRRIERLRAEGRLEPAGEAAVRVAQENGSWNLLDDVERLVVPADLAAALDALPGARAHWDRCSPSARRMALTWIVQAKRPETRARRVTATAERSAAGEPLGPG</sequence>
<feature type="compositionally biased region" description="Low complexity" evidence="1">
    <location>
        <begin position="177"/>
        <end position="186"/>
    </location>
</feature>
<reference evidence="2" key="1">
    <citation type="submission" date="2020-02" db="EMBL/GenBank/DDBJ databases">
        <authorList>
            <person name="Meier V. D."/>
        </authorList>
    </citation>
    <scope>NUCLEOTIDE SEQUENCE</scope>
    <source>
        <strain evidence="2">AVDCRST_MAG47</strain>
    </source>
</reference>
<evidence type="ECO:0000256" key="1">
    <source>
        <dbReference type="SAM" id="MobiDB-lite"/>
    </source>
</evidence>
<proteinExistence type="predicted"/>
<protein>
    <recommendedName>
        <fullName evidence="3">Periplasmic membrane protein</fullName>
    </recommendedName>
</protein>
<evidence type="ECO:0000313" key="2">
    <source>
        <dbReference type="EMBL" id="CAA9364864.1"/>
    </source>
</evidence>